<evidence type="ECO:0000256" key="2">
    <source>
        <dbReference type="SAM" id="Phobius"/>
    </source>
</evidence>
<evidence type="ECO:0000313" key="5">
    <source>
        <dbReference type="Proteomes" id="UP000236197"/>
    </source>
</evidence>
<dbReference type="RefSeq" id="WP_103264781.1">
    <property type="nucleotide sequence ID" value="NZ_CABMLE010000004.1"/>
</dbReference>
<dbReference type="OrthoDB" id="9809197at2"/>
<evidence type="ECO:0000259" key="3">
    <source>
        <dbReference type="SMART" id="SM00244"/>
    </source>
</evidence>
<feature type="domain" description="Band 7" evidence="3">
    <location>
        <begin position="79"/>
        <end position="237"/>
    </location>
</feature>
<keyword evidence="2" id="KW-0812">Transmembrane</keyword>
<dbReference type="PRINTS" id="PR00721">
    <property type="entry name" value="STOMATIN"/>
</dbReference>
<comment type="similarity">
    <text evidence="1">Belongs to the band 7/mec-2 family.</text>
</comment>
<dbReference type="InterPro" id="IPR001972">
    <property type="entry name" value="Stomatin_HflK_fam"/>
</dbReference>
<keyword evidence="2" id="KW-1133">Transmembrane helix</keyword>
<dbReference type="SUPFAM" id="SSF117892">
    <property type="entry name" value="Band 7/SPFH domain"/>
    <property type="match status" value="1"/>
</dbReference>
<dbReference type="InterPro" id="IPR001107">
    <property type="entry name" value="Band_7"/>
</dbReference>
<dbReference type="Proteomes" id="UP000236197">
    <property type="component" value="Unassembled WGS sequence"/>
</dbReference>
<dbReference type="CDD" id="cd13775">
    <property type="entry name" value="SPFH_eoslipins_u3"/>
    <property type="match status" value="1"/>
</dbReference>
<name>A0A2K2UCG9_9ACTN</name>
<reference evidence="5" key="1">
    <citation type="submission" date="2018-01" db="EMBL/GenBank/DDBJ databases">
        <title>Rubneribacter badeniensis gen. nov., sp. nov., and Colonibacter rubneri, gen. nov., sp. nov., WGS of new members of the Eggerthellaceae.</title>
        <authorList>
            <person name="Danylec N."/>
            <person name="Stoll D.A."/>
            <person name="Doetsch A."/>
            <person name="Kulling S.E."/>
            <person name="Huch M."/>
        </authorList>
    </citation>
    <scope>NUCLEOTIDE SEQUENCE [LARGE SCALE GENOMIC DNA]</scope>
    <source>
        <strain evidence="5">ResAG-96</strain>
    </source>
</reference>
<dbReference type="PANTHER" id="PTHR10264">
    <property type="entry name" value="BAND 7 PROTEIN-RELATED"/>
    <property type="match status" value="1"/>
</dbReference>
<protein>
    <recommendedName>
        <fullName evidence="3">Band 7 domain-containing protein</fullName>
    </recommendedName>
</protein>
<evidence type="ECO:0000256" key="1">
    <source>
        <dbReference type="ARBA" id="ARBA00008164"/>
    </source>
</evidence>
<dbReference type="AlphaFoldDB" id="A0A2K2UCG9"/>
<sequence>MRNRKGERPIEATAPRPFSIEQYNSRTDRRTSQNGPLAFSAFVFAVVFAAVVAGGFAISGRFDVWAVVAAFALACLAVMTIHIAMQWEKVVVLRFGRFNRTKGPGLYFTIPFIEQTALKADQRIMVTGFGAEETLTSDLVPINVDAVLFWMVWDAEKACLEVENYYNSVSLAAQTALRDAIGRASVSEVAIRRNQLDQELQEIIEERTSSWGITVLSVEIRDIVIPQELQEVMSAEAQAEREKNARMVLAEVEKDISAMLVDAAHVYEENDVALRLRTMHLLYESVKGSGGTVVIPSAYSEGFSDAAFNHMTDALKAKG</sequence>
<dbReference type="PANTHER" id="PTHR10264:SF19">
    <property type="entry name" value="AT06885P-RELATED"/>
    <property type="match status" value="1"/>
</dbReference>
<gene>
    <name evidence="4" type="ORF">C2L71_05545</name>
</gene>
<dbReference type="GO" id="GO:0005886">
    <property type="term" value="C:plasma membrane"/>
    <property type="evidence" value="ECO:0007669"/>
    <property type="project" value="InterPro"/>
</dbReference>
<feature type="transmembrane region" description="Helical" evidence="2">
    <location>
        <begin position="64"/>
        <end position="85"/>
    </location>
</feature>
<keyword evidence="5" id="KW-1185">Reference proteome</keyword>
<dbReference type="GO" id="GO:0098552">
    <property type="term" value="C:side of membrane"/>
    <property type="evidence" value="ECO:0007669"/>
    <property type="project" value="UniProtKB-ARBA"/>
</dbReference>
<proteinExistence type="inferred from homology"/>
<dbReference type="FunFam" id="3.30.479.30:FF:000004">
    <property type="entry name" value="Putative membrane protease family, stomatin"/>
    <property type="match status" value="1"/>
</dbReference>
<accession>A0A2K2UCG9</accession>
<dbReference type="InterPro" id="IPR043202">
    <property type="entry name" value="Band-7_stomatin-like"/>
</dbReference>
<organism evidence="4 5">
    <name type="scientific">Enteroscipio rubneri</name>
    <dbReference type="NCBI Taxonomy" id="2070686"/>
    <lineage>
        <taxon>Bacteria</taxon>
        <taxon>Bacillati</taxon>
        <taxon>Actinomycetota</taxon>
        <taxon>Coriobacteriia</taxon>
        <taxon>Eggerthellales</taxon>
        <taxon>Eggerthellaceae</taxon>
        <taxon>Enteroscipio</taxon>
    </lineage>
</organism>
<dbReference type="Gene3D" id="6.10.250.2090">
    <property type="match status" value="1"/>
</dbReference>
<dbReference type="EMBL" id="PPEK01000004">
    <property type="protein sequence ID" value="PNV67979.1"/>
    <property type="molecule type" value="Genomic_DNA"/>
</dbReference>
<evidence type="ECO:0000313" key="4">
    <source>
        <dbReference type="EMBL" id="PNV67979.1"/>
    </source>
</evidence>
<dbReference type="SMART" id="SM00244">
    <property type="entry name" value="PHB"/>
    <property type="match status" value="1"/>
</dbReference>
<dbReference type="Pfam" id="PF01145">
    <property type="entry name" value="Band_7"/>
    <property type="match status" value="1"/>
</dbReference>
<comment type="caution">
    <text evidence="4">The sequence shown here is derived from an EMBL/GenBank/DDBJ whole genome shotgun (WGS) entry which is preliminary data.</text>
</comment>
<dbReference type="InterPro" id="IPR036013">
    <property type="entry name" value="Band_7/SPFH_dom_sf"/>
</dbReference>
<feature type="transmembrane region" description="Helical" evidence="2">
    <location>
        <begin position="37"/>
        <end position="58"/>
    </location>
</feature>
<dbReference type="Gene3D" id="3.30.479.30">
    <property type="entry name" value="Band 7 domain"/>
    <property type="match status" value="1"/>
</dbReference>
<keyword evidence="2" id="KW-0472">Membrane</keyword>